<dbReference type="InterPro" id="IPR027545">
    <property type="entry name" value="Kynurenine_monooxygenase"/>
</dbReference>
<keyword evidence="2 12" id="KW-0285">Flavoprotein</keyword>
<comment type="subcellular location">
    <subcellularLocation>
        <location evidence="12">Mitochondrion outer membrane</location>
    </subcellularLocation>
</comment>
<evidence type="ECO:0000256" key="9">
    <source>
        <dbReference type="ARBA" id="ARBA00023128"/>
    </source>
</evidence>
<evidence type="ECO:0000256" key="1">
    <source>
        <dbReference type="ARBA" id="ARBA00001974"/>
    </source>
</evidence>
<evidence type="ECO:0000256" key="8">
    <source>
        <dbReference type="ARBA" id="ARBA00023033"/>
    </source>
</evidence>
<keyword evidence="6 12" id="KW-0521">NADP</keyword>
<gene>
    <name evidence="12" type="primary">BNA4</name>
    <name evidence="15" type="ORF">BGW36DRAFT_291933</name>
</gene>
<feature type="domain" description="FAD-binding" evidence="14">
    <location>
        <begin position="8"/>
        <end position="364"/>
    </location>
</feature>
<evidence type="ECO:0000256" key="2">
    <source>
        <dbReference type="ARBA" id="ARBA00022630"/>
    </source>
</evidence>
<dbReference type="GO" id="GO:0005741">
    <property type="term" value="C:mitochondrial outer membrane"/>
    <property type="evidence" value="ECO:0007669"/>
    <property type="project" value="UniProtKB-SubCell"/>
</dbReference>
<evidence type="ECO:0000256" key="12">
    <source>
        <dbReference type="HAMAP-Rule" id="MF_03018"/>
    </source>
</evidence>
<feature type="transmembrane region" description="Helical" evidence="13">
    <location>
        <begin position="465"/>
        <end position="491"/>
    </location>
</feature>
<accession>A0AAD4Q2Y6</accession>
<dbReference type="PANTHER" id="PTHR46028:SF2">
    <property type="entry name" value="KYNURENINE 3-MONOOXYGENASE"/>
    <property type="match status" value="1"/>
</dbReference>
<dbReference type="GO" id="GO:0006569">
    <property type="term" value="P:L-tryptophan catabolic process"/>
    <property type="evidence" value="ECO:0007669"/>
    <property type="project" value="UniProtKB-UniRule"/>
</dbReference>
<evidence type="ECO:0000313" key="16">
    <source>
        <dbReference type="Proteomes" id="UP001201262"/>
    </source>
</evidence>
<evidence type="ECO:0000313" key="15">
    <source>
        <dbReference type="EMBL" id="KAH8700838.1"/>
    </source>
</evidence>
<dbReference type="SUPFAM" id="SSF51905">
    <property type="entry name" value="FAD/NAD(P)-binding domain"/>
    <property type="match status" value="1"/>
</dbReference>
<comment type="similarity">
    <text evidence="12">Belongs to the aromatic-ring hydroxylase family. KMO subfamily.</text>
</comment>
<evidence type="ECO:0000259" key="14">
    <source>
        <dbReference type="Pfam" id="PF01494"/>
    </source>
</evidence>
<dbReference type="HAMAP" id="MF_01971">
    <property type="entry name" value="Kynurenine_monooxygenase"/>
    <property type="match status" value="1"/>
</dbReference>
<dbReference type="GO" id="GO:0019805">
    <property type="term" value="P:quinolinate biosynthetic process"/>
    <property type="evidence" value="ECO:0007669"/>
    <property type="project" value="UniProtKB-UniRule"/>
</dbReference>
<dbReference type="GO" id="GO:0071949">
    <property type="term" value="F:FAD binding"/>
    <property type="evidence" value="ECO:0007669"/>
    <property type="project" value="InterPro"/>
</dbReference>
<reference evidence="15" key="1">
    <citation type="submission" date="2021-12" db="EMBL/GenBank/DDBJ databases">
        <title>Convergent genome expansion in fungi linked to evolution of root-endophyte symbiosis.</title>
        <authorList>
            <consortium name="DOE Joint Genome Institute"/>
            <person name="Ke Y.-H."/>
            <person name="Bonito G."/>
            <person name="Liao H.-L."/>
            <person name="Looney B."/>
            <person name="Rojas-Flechas A."/>
            <person name="Nash J."/>
            <person name="Hameed K."/>
            <person name="Schadt C."/>
            <person name="Martin F."/>
            <person name="Crous P.W."/>
            <person name="Miettinen O."/>
            <person name="Magnuson J.K."/>
            <person name="Labbe J."/>
            <person name="Jacobson D."/>
            <person name="Doktycz M.J."/>
            <person name="Veneault-Fourrey C."/>
            <person name="Kuo A."/>
            <person name="Mondo S."/>
            <person name="Calhoun S."/>
            <person name="Riley R."/>
            <person name="Ohm R."/>
            <person name="LaButti K."/>
            <person name="Andreopoulos B."/>
            <person name="Pangilinan J."/>
            <person name="Nolan M."/>
            <person name="Tritt A."/>
            <person name="Clum A."/>
            <person name="Lipzen A."/>
            <person name="Daum C."/>
            <person name="Barry K."/>
            <person name="Grigoriev I.V."/>
            <person name="Vilgalys R."/>
        </authorList>
    </citation>
    <scope>NUCLEOTIDE SEQUENCE</scope>
    <source>
        <strain evidence="15">PMI_201</strain>
    </source>
</reference>
<protein>
    <recommendedName>
        <fullName evidence="12">Kynurenine 3-monooxygenase</fullName>
        <ecNumber evidence="12">1.14.13.9</ecNumber>
    </recommendedName>
    <alternativeName>
        <fullName evidence="12">Biosynthesis of nicotinic acid protein 4</fullName>
    </alternativeName>
    <alternativeName>
        <fullName evidence="12">Kynurenine 3-hydroxylase</fullName>
    </alternativeName>
</protein>
<keyword evidence="13" id="KW-0812">Transmembrane</keyword>
<dbReference type="AlphaFoldDB" id="A0AAD4Q2Y6"/>
<dbReference type="EMBL" id="JAJTJA010000004">
    <property type="protein sequence ID" value="KAH8700838.1"/>
    <property type="molecule type" value="Genomic_DNA"/>
</dbReference>
<evidence type="ECO:0000256" key="3">
    <source>
        <dbReference type="ARBA" id="ARBA00022642"/>
    </source>
</evidence>
<dbReference type="GO" id="GO:0004502">
    <property type="term" value="F:kynurenine 3-monooxygenase activity"/>
    <property type="evidence" value="ECO:0007669"/>
    <property type="project" value="UniProtKB-UniRule"/>
</dbReference>
<dbReference type="PRINTS" id="PR00420">
    <property type="entry name" value="RNGMNOXGNASE"/>
</dbReference>
<evidence type="ECO:0000256" key="10">
    <source>
        <dbReference type="ARBA" id="ARBA00023136"/>
    </source>
</evidence>
<evidence type="ECO:0000256" key="4">
    <source>
        <dbReference type="ARBA" id="ARBA00022787"/>
    </source>
</evidence>
<evidence type="ECO:0000256" key="13">
    <source>
        <dbReference type="SAM" id="Phobius"/>
    </source>
</evidence>
<evidence type="ECO:0000256" key="6">
    <source>
        <dbReference type="ARBA" id="ARBA00022857"/>
    </source>
</evidence>
<dbReference type="Gene3D" id="3.50.50.60">
    <property type="entry name" value="FAD/NAD(P)-binding domain"/>
    <property type="match status" value="1"/>
</dbReference>
<keyword evidence="16" id="KW-1185">Reference proteome</keyword>
<keyword evidence="3 12" id="KW-0662">Pyridine nucleotide biosynthesis</keyword>
<dbReference type="GO" id="GO:0043420">
    <property type="term" value="P:anthranilate metabolic process"/>
    <property type="evidence" value="ECO:0007669"/>
    <property type="project" value="UniProtKB-UniRule"/>
</dbReference>
<keyword evidence="5 12" id="KW-0274">FAD</keyword>
<comment type="function">
    <text evidence="12">Catalyzes the hydroxylation of L-kynurenine (L-Kyn) to form 3-hydroxy-L-kynurenine (L-3OHKyn). Required for synthesis of quinolinic acid.</text>
</comment>
<keyword evidence="4 12" id="KW-1000">Mitochondrion outer membrane</keyword>
<evidence type="ECO:0000256" key="7">
    <source>
        <dbReference type="ARBA" id="ARBA00023002"/>
    </source>
</evidence>
<dbReference type="InterPro" id="IPR036188">
    <property type="entry name" value="FAD/NAD-bd_sf"/>
</dbReference>
<dbReference type="PANTHER" id="PTHR46028">
    <property type="entry name" value="KYNURENINE 3-MONOOXYGENASE"/>
    <property type="match status" value="1"/>
</dbReference>
<comment type="pathway">
    <text evidence="12">Cofactor biosynthesis; NAD(+) biosynthesis; quinolinate from L-kynurenine: step 1/3.</text>
</comment>
<keyword evidence="13" id="KW-1133">Transmembrane helix</keyword>
<dbReference type="Pfam" id="PF01494">
    <property type="entry name" value="FAD_binding_3"/>
    <property type="match status" value="1"/>
</dbReference>
<proteinExistence type="inferred from homology"/>
<dbReference type="Proteomes" id="UP001201262">
    <property type="component" value="Unassembled WGS sequence"/>
</dbReference>
<dbReference type="GO" id="GO:0034354">
    <property type="term" value="P:'de novo' NAD+ biosynthetic process from L-tryptophan"/>
    <property type="evidence" value="ECO:0007669"/>
    <property type="project" value="UniProtKB-UniRule"/>
</dbReference>
<comment type="caution">
    <text evidence="15">The sequence shown here is derived from an EMBL/GenBank/DDBJ whole genome shotgun (WGS) entry which is preliminary data.</text>
</comment>
<evidence type="ECO:0000256" key="11">
    <source>
        <dbReference type="ARBA" id="ARBA00047818"/>
    </source>
</evidence>
<dbReference type="EC" id="1.14.13.9" evidence="12"/>
<keyword evidence="9 12" id="KW-0496">Mitochondrion</keyword>
<organism evidence="15 16">
    <name type="scientific">Talaromyces proteolyticus</name>
    <dbReference type="NCBI Taxonomy" id="1131652"/>
    <lineage>
        <taxon>Eukaryota</taxon>
        <taxon>Fungi</taxon>
        <taxon>Dikarya</taxon>
        <taxon>Ascomycota</taxon>
        <taxon>Pezizomycotina</taxon>
        <taxon>Eurotiomycetes</taxon>
        <taxon>Eurotiomycetidae</taxon>
        <taxon>Eurotiales</taxon>
        <taxon>Trichocomaceae</taxon>
        <taxon>Talaromyces</taxon>
        <taxon>Talaromyces sect. Bacilispori</taxon>
    </lineage>
</organism>
<keyword evidence="10 12" id="KW-0472">Membrane</keyword>
<keyword evidence="8 12" id="KW-0503">Monooxygenase</keyword>
<sequence length="517" mass="58599">MASPPKQKVVIVGAGPVGSLAALYAASRGDDVELYELRGDLRDSSIVPLNFTKSINLALSERGINSMHQSGHTKAIDNVLNKAIPMHGRMIHGRDMSGNLWEASQAYDVHGRAINSVDRATLNNALLDELDNIPNVKIFFNHKLTGADFKSRRAWFEHTLPEKVKKPEENPPNRRRSIDFDRSPEVQVQFDYLIGADGAHSASRYHMMKYSRVDYQQEYIDMLWCEFRIEPTADGEFRISPNHLHIWPGTEFMFIALPSPDKSFTCTLFAPAHYYAGLGNTPEELFESFQEHFPGVSPELIPPEDLYNQYSKNQHLPLISIKCRPHHYDSSAVIIGDAAHAVLPFYGQGLNAGMEDVRVLFETFDKHGVHEISDPARRESARAAALQEYTEQRVADVHAINDLSKGNFLEMRAGVNSRMYKVRKFIEENLDRYIPQLGWKTQYARVSFSNMRYSDVVRAAKKQRLLLSASVGTVLVTSIMAGLALGGVLVWKWPRQFAPHRLLSSLTMKQYYRTAYQ</sequence>
<evidence type="ECO:0000256" key="5">
    <source>
        <dbReference type="ARBA" id="ARBA00022827"/>
    </source>
</evidence>
<dbReference type="InterPro" id="IPR002938">
    <property type="entry name" value="FAD-bd"/>
</dbReference>
<dbReference type="FunFam" id="3.50.50.60:FF:000129">
    <property type="entry name" value="Kynurenine 3-monooxygenase"/>
    <property type="match status" value="1"/>
</dbReference>
<name>A0AAD4Q2Y6_9EURO</name>
<keyword evidence="7 12" id="KW-0560">Oxidoreductase</keyword>
<dbReference type="GO" id="GO:0070189">
    <property type="term" value="P:kynurenine metabolic process"/>
    <property type="evidence" value="ECO:0007669"/>
    <property type="project" value="TreeGrafter"/>
</dbReference>
<comment type="catalytic activity">
    <reaction evidence="11 12">
        <text>L-kynurenine + NADPH + O2 + H(+) = 3-hydroxy-L-kynurenine + NADP(+) + H2O</text>
        <dbReference type="Rhea" id="RHEA:20545"/>
        <dbReference type="ChEBI" id="CHEBI:15377"/>
        <dbReference type="ChEBI" id="CHEBI:15378"/>
        <dbReference type="ChEBI" id="CHEBI:15379"/>
        <dbReference type="ChEBI" id="CHEBI:57783"/>
        <dbReference type="ChEBI" id="CHEBI:57959"/>
        <dbReference type="ChEBI" id="CHEBI:58125"/>
        <dbReference type="ChEBI" id="CHEBI:58349"/>
        <dbReference type="EC" id="1.14.13.9"/>
    </reaction>
</comment>
<comment type="cofactor">
    <cofactor evidence="1 12">
        <name>FAD</name>
        <dbReference type="ChEBI" id="CHEBI:57692"/>
    </cofactor>
</comment>